<evidence type="ECO:0000256" key="3">
    <source>
        <dbReference type="ARBA" id="ARBA00022692"/>
    </source>
</evidence>
<evidence type="ECO:0000259" key="13">
    <source>
        <dbReference type="Pfam" id="PF01370"/>
    </source>
</evidence>
<evidence type="ECO:0000256" key="2">
    <source>
        <dbReference type="ARBA" id="ARBA00004323"/>
    </source>
</evidence>
<dbReference type="SUPFAM" id="SSF51735">
    <property type="entry name" value="NAD(P)-binding Rossmann-fold domains"/>
    <property type="match status" value="1"/>
</dbReference>
<evidence type="ECO:0000313" key="14">
    <source>
        <dbReference type="EMBL" id="MTE01037.1"/>
    </source>
</evidence>
<evidence type="ECO:0000256" key="9">
    <source>
        <dbReference type="ARBA" id="ARBA00023136"/>
    </source>
</evidence>
<evidence type="ECO:0000256" key="10">
    <source>
        <dbReference type="ARBA" id="ARBA00023180"/>
    </source>
</evidence>
<dbReference type="GO" id="GO:0048040">
    <property type="term" value="F:UDP-glucuronate decarboxylase activity"/>
    <property type="evidence" value="ECO:0007669"/>
    <property type="project" value="TreeGrafter"/>
</dbReference>
<dbReference type="InterPro" id="IPR036291">
    <property type="entry name" value="NAD(P)-bd_dom_sf"/>
</dbReference>
<evidence type="ECO:0000256" key="8">
    <source>
        <dbReference type="ARBA" id="ARBA00023034"/>
    </source>
</evidence>
<dbReference type="RefSeq" id="WP_154765115.1">
    <property type="nucleotide sequence ID" value="NZ_WMBT01000007.1"/>
</dbReference>
<dbReference type="GO" id="GO:0070403">
    <property type="term" value="F:NAD+ binding"/>
    <property type="evidence" value="ECO:0007669"/>
    <property type="project" value="InterPro"/>
</dbReference>
<keyword evidence="6" id="KW-1133">Transmembrane helix</keyword>
<evidence type="ECO:0000256" key="1">
    <source>
        <dbReference type="ARBA" id="ARBA00001911"/>
    </source>
</evidence>
<evidence type="ECO:0000256" key="11">
    <source>
        <dbReference type="ARBA" id="ARBA00023239"/>
    </source>
</evidence>
<dbReference type="GO" id="GO:0005737">
    <property type="term" value="C:cytoplasm"/>
    <property type="evidence" value="ECO:0007669"/>
    <property type="project" value="TreeGrafter"/>
</dbReference>
<comment type="cofactor">
    <cofactor evidence="1">
        <name>NAD(+)</name>
        <dbReference type="ChEBI" id="CHEBI:57540"/>
    </cofactor>
</comment>
<dbReference type="EMBL" id="WMBT01000007">
    <property type="protein sequence ID" value="MTE01037.1"/>
    <property type="molecule type" value="Genomic_DNA"/>
</dbReference>
<keyword evidence="3" id="KW-0812">Transmembrane</keyword>
<evidence type="ECO:0000256" key="5">
    <source>
        <dbReference type="ARBA" id="ARBA00022968"/>
    </source>
</evidence>
<gene>
    <name evidence="14" type="ORF">GIY56_12100</name>
</gene>
<evidence type="ECO:0000256" key="12">
    <source>
        <dbReference type="ARBA" id="ARBA00037859"/>
    </source>
</evidence>
<keyword evidence="15" id="KW-1185">Reference proteome</keyword>
<sequence length="345" mass="37434">MRKQTNPDHGPRGTVQPLALNVVAGGAGFIGSHLCRALLDRGDSVLCLDTLQTARPSNLRALEGQPRFRFIRHDISQPLPPEVLRLAPRITRVWNLACPASPPHYQRDPEHTMLTNVVGTNHLLRLAETAKARFLLTSTSEVYGDPEIHPQAEDYRGNVSCTGPRACYDEGKRAAEALAFDYARAGRAQVRVARIFNTYGPNMDPSDGRVVSNLICQALRGDELTVCGDGSQTRSFCYVSDMVAGLMALMEAEIDGTEPVNLGNPAELTVNELLGHVIALTGTRAPVVHRPLPVDDPRRRRPDISRARALLDWAPRVALAEGLEATCAWFAEELASEPAAAGAAG</sequence>
<evidence type="ECO:0000256" key="6">
    <source>
        <dbReference type="ARBA" id="ARBA00022989"/>
    </source>
</evidence>
<proteinExistence type="predicted"/>
<dbReference type="GO" id="GO:0042732">
    <property type="term" value="P:D-xylose metabolic process"/>
    <property type="evidence" value="ECO:0007669"/>
    <property type="project" value="InterPro"/>
</dbReference>
<name>A0A6L6HPF3_9RHOB</name>
<keyword evidence="7" id="KW-0520">NAD</keyword>
<reference evidence="14 15" key="1">
    <citation type="submission" date="2019-11" db="EMBL/GenBank/DDBJ databases">
        <authorList>
            <person name="Lang L."/>
        </authorList>
    </citation>
    <scope>NUCLEOTIDE SEQUENCE [LARGE SCALE GENOMIC DNA]</scope>
    <source>
        <strain evidence="14 15">YIM 132242</strain>
    </source>
</reference>
<dbReference type="Proteomes" id="UP000481417">
    <property type="component" value="Unassembled WGS sequence"/>
</dbReference>
<keyword evidence="4" id="KW-0210">Decarboxylase</keyword>
<evidence type="ECO:0000256" key="7">
    <source>
        <dbReference type="ARBA" id="ARBA00023027"/>
    </source>
</evidence>
<keyword evidence="5" id="KW-0735">Signal-anchor</keyword>
<evidence type="ECO:0000313" key="15">
    <source>
        <dbReference type="Proteomes" id="UP000481417"/>
    </source>
</evidence>
<dbReference type="UniPathway" id="UPA00796">
    <property type="reaction ID" value="UER00771"/>
</dbReference>
<organism evidence="14 15">
    <name type="scientific">Paracoccus lichenicola</name>
    <dbReference type="NCBI Taxonomy" id="2665644"/>
    <lineage>
        <taxon>Bacteria</taxon>
        <taxon>Pseudomonadati</taxon>
        <taxon>Pseudomonadota</taxon>
        <taxon>Alphaproteobacteria</taxon>
        <taxon>Rhodobacterales</taxon>
        <taxon>Paracoccaceae</taxon>
        <taxon>Paracoccus</taxon>
    </lineage>
</organism>
<comment type="caution">
    <text evidence="14">The sequence shown here is derived from an EMBL/GenBank/DDBJ whole genome shotgun (WGS) entry which is preliminary data.</text>
</comment>
<keyword evidence="9" id="KW-0472">Membrane</keyword>
<dbReference type="PANTHER" id="PTHR43078:SF6">
    <property type="entry name" value="UDP-GLUCURONIC ACID DECARBOXYLASE 1"/>
    <property type="match status" value="1"/>
</dbReference>
<dbReference type="CDD" id="cd05230">
    <property type="entry name" value="UGD_SDR_e"/>
    <property type="match status" value="1"/>
</dbReference>
<dbReference type="InterPro" id="IPR044516">
    <property type="entry name" value="UXS-like"/>
</dbReference>
<keyword evidence="10" id="KW-0325">Glycoprotein</keyword>
<evidence type="ECO:0000256" key="4">
    <source>
        <dbReference type="ARBA" id="ARBA00022793"/>
    </source>
</evidence>
<comment type="subcellular location">
    <subcellularLocation>
        <location evidence="2">Golgi apparatus membrane</location>
        <topology evidence="2">Single-pass type II membrane protein</topology>
    </subcellularLocation>
    <subcellularLocation>
        <location evidence="12">Golgi apparatus</location>
        <location evidence="12">Golgi stack membrane</location>
    </subcellularLocation>
</comment>
<accession>A0A6L6HPF3</accession>
<protein>
    <submittedName>
        <fullName evidence="14">NAD-dependent epimerase/dehydratase family protein</fullName>
    </submittedName>
</protein>
<dbReference type="GO" id="GO:0033320">
    <property type="term" value="P:UDP-D-xylose biosynthetic process"/>
    <property type="evidence" value="ECO:0007669"/>
    <property type="project" value="UniProtKB-UniPathway"/>
</dbReference>
<dbReference type="AlphaFoldDB" id="A0A6L6HPF3"/>
<keyword evidence="8" id="KW-0333">Golgi apparatus</keyword>
<keyword evidence="11" id="KW-0456">Lyase</keyword>
<dbReference type="Pfam" id="PF01370">
    <property type="entry name" value="Epimerase"/>
    <property type="match status" value="1"/>
</dbReference>
<feature type="domain" description="NAD-dependent epimerase/dehydratase" evidence="13">
    <location>
        <begin position="22"/>
        <end position="263"/>
    </location>
</feature>
<dbReference type="PANTHER" id="PTHR43078">
    <property type="entry name" value="UDP-GLUCURONIC ACID DECARBOXYLASE-RELATED"/>
    <property type="match status" value="1"/>
</dbReference>
<dbReference type="FunFam" id="3.40.50.720:FF:000065">
    <property type="entry name" value="UDP-glucuronic acid decarboxylase 1"/>
    <property type="match status" value="1"/>
</dbReference>
<dbReference type="Gene3D" id="3.40.50.720">
    <property type="entry name" value="NAD(P)-binding Rossmann-like Domain"/>
    <property type="match status" value="1"/>
</dbReference>
<dbReference type="InterPro" id="IPR001509">
    <property type="entry name" value="Epimerase_deHydtase"/>
</dbReference>